<accession>A0A0L0URD8</accession>
<keyword evidence="5 11" id="KW-0274">FAD</keyword>
<keyword evidence="10 11" id="KW-0830">Ubiquinone</keyword>
<dbReference type="EMBL" id="AJIL01000312">
    <property type="protein sequence ID" value="KNE89642.1"/>
    <property type="molecule type" value="Genomic_DNA"/>
</dbReference>
<feature type="domain" description="ETF-QO/FixC ubiquinone-binding" evidence="13">
    <location>
        <begin position="110"/>
        <end position="194"/>
    </location>
</feature>
<dbReference type="EC" id="1.5.5.1" evidence="11"/>
<evidence type="ECO:0000256" key="2">
    <source>
        <dbReference type="ARBA" id="ARBA00022448"/>
    </source>
</evidence>
<evidence type="ECO:0000256" key="4">
    <source>
        <dbReference type="ARBA" id="ARBA00022723"/>
    </source>
</evidence>
<keyword evidence="9 11" id="KW-0411">Iron-sulfur</keyword>
<keyword evidence="6 11" id="KW-0249">Electron transport</keyword>
<evidence type="ECO:0000256" key="8">
    <source>
        <dbReference type="ARBA" id="ARBA00023004"/>
    </source>
</evidence>
<reference evidence="15" key="1">
    <citation type="submission" date="2014-03" db="EMBL/GenBank/DDBJ databases">
        <title>The Genome Sequence of Puccinia striiformis f. sp. tritici PST-78.</title>
        <authorList>
            <consortium name="The Broad Institute Genome Sequencing Platform"/>
            <person name="Cuomo C."/>
            <person name="Hulbert S."/>
            <person name="Chen X."/>
            <person name="Walker B."/>
            <person name="Young S.K."/>
            <person name="Zeng Q."/>
            <person name="Gargeya S."/>
            <person name="Fitzgerald M."/>
            <person name="Haas B."/>
            <person name="Abouelleil A."/>
            <person name="Alvarado L."/>
            <person name="Arachchi H.M."/>
            <person name="Berlin A.M."/>
            <person name="Chapman S.B."/>
            <person name="Goldberg J."/>
            <person name="Griggs A."/>
            <person name="Gujja S."/>
            <person name="Hansen M."/>
            <person name="Howarth C."/>
            <person name="Imamovic A."/>
            <person name="Larimer J."/>
            <person name="McCowan C."/>
            <person name="Montmayeur A."/>
            <person name="Murphy C."/>
            <person name="Neiman D."/>
            <person name="Pearson M."/>
            <person name="Priest M."/>
            <person name="Roberts A."/>
            <person name="Saif S."/>
            <person name="Shea T."/>
            <person name="Sisk P."/>
            <person name="Sykes S."/>
            <person name="Wortman J."/>
            <person name="Nusbaum C."/>
            <person name="Birren B."/>
        </authorList>
    </citation>
    <scope>NUCLEOTIDE SEQUENCE [LARGE SCALE GENOMIC DNA]</scope>
    <source>
        <strain evidence="15">race PST-78</strain>
    </source>
</reference>
<evidence type="ECO:0000313" key="14">
    <source>
        <dbReference type="EMBL" id="KNE89642.1"/>
    </source>
</evidence>
<dbReference type="Proteomes" id="UP000054564">
    <property type="component" value="Unassembled WGS sequence"/>
</dbReference>
<evidence type="ECO:0000256" key="3">
    <source>
        <dbReference type="ARBA" id="ARBA00022630"/>
    </source>
</evidence>
<evidence type="ECO:0000259" key="13">
    <source>
        <dbReference type="Pfam" id="PF21162"/>
    </source>
</evidence>
<evidence type="ECO:0000256" key="10">
    <source>
        <dbReference type="ARBA" id="ARBA00023075"/>
    </source>
</evidence>
<name>A0A0L0URD8_9BASI</name>
<protein>
    <recommendedName>
        <fullName evidence="11">Electron transfer flavoprotein-ubiquinone oxidoreductase</fullName>
        <shortName evidence="11">ETF-QO</shortName>
        <ecNumber evidence="11">1.5.5.1</ecNumber>
    </recommendedName>
</protein>
<comment type="function">
    <text evidence="11">Accepts electrons from ETF and reduces ubiquinone.</text>
</comment>
<dbReference type="Pfam" id="PF21162">
    <property type="entry name" value="ETFQO_UQ-bd"/>
    <property type="match status" value="1"/>
</dbReference>
<evidence type="ECO:0000256" key="11">
    <source>
        <dbReference type="RuleBase" id="RU366068"/>
    </source>
</evidence>
<dbReference type="AlphaFoldDB" id="A0A0L0URD8"/>
<dbReference type="GO" id="GO:0046872">
    <property type="term" value="F:metal ion binding"/>
    <property type="evidence" value="ECO:0007669"/>
    <property type="project" value="UniProtKB-KW"/>
</dbReference>
<dbReference type="InterPro" id="IPR049398">
    <property type="entry name" value="ETF-QO/FixC_UQ-bd"/>
</dbReference>
<sequence length="378" mass="42359">MLETWGIILDKLDEESLENVTKKETDPDVHKTYSGFAGSKLLYSEDGKSVKGVITNDIGLDKNNKPKDSFEPGMEFHAKIVLLAKGCHGSLSKMAIERFNSREGKDPQTYGLGIKEVWRVKEDVHEPGKVLHTLGWPLNRDTYGGSWMYSLEDNLVSLGLVVGLDYPNPYLSPYQEFQRLKHHPPFSKVLEGGESGFLNVPKIKGTHTAMKSGMIAAEVVFQALVSNTSSANKAKSIELVDYQEKLDQSWVMKELKEVRNLRPSFHNPLGLYSGIIYSGVDSLFLKGRVPWTFHHKKEDFAHTKSIKEYKPIEYPAPDHKLSFDILTSVSRTGTNYAENQPNHLVIKPENLDHHLEINVNDSLDQSAGLLNKACPAGV</sequence>
<comment type="catalytic activity">
    <reaction evidence="11">
        <text>a ubiquinone + reduced [electron-transfer flavoprotein] = a ubiquinol + oxidized [electron-transfer flavoprotein] + H(+)</text>
        <dbReference type="Rhea" id="RHEA:24052"/>
        <dbReference type="Rhea" id="RHEA-COMP:9565"/>
        <dbReference type="Rhea" id="RHEA-COMP:9566"/>
        <dbReference type="Rhea" id="RHEA-COMP:10685"/>
        <dbReference type="Rhea" id="RHEA-COMP:10686"/>
        <dbReference type="ChEBI" id="CHEBI:15378"/>
        <dbReference type="ChEBI" id="CHEBI:16389"/>
        <dbReference type="ChEBI" id="CHEBI:17976"/>
        <dbReference type="ChEBI" id="CHEBI:57692"/>
        <dbReference type="ChEBI" id="CHEBI:58307"/>
        <dbReference type="EC" id="1.5.5.1"/>
    </reaction>
</comment>
<dbReference type="PANTHER" id="PTHR10617">
    <property type="entry name" value="ELECTRON TRANSFER FLAVOPROTEIN-UBIQUINONE OXIDOREDUCTASE"/>
    <property type="match status" value="1"/>
</dbReference>
<evidence type="ECO:0000259" key="12">
    <source>
        <dbReference type="Pfam" id="PF05187"/>
    </source>
</evidence>
<dbReference type="Gene3D" id="3.30.70.20">
    <property type="match status" value="1"/>
</dbReference>
<dbReference type="STRING" id="1165861.A0A0L0URD8"/>
<proteinExistence type="predicted"/>
<keyword evidence="4 11" id="KW-0479">Metal-binding</keyword>
<evidence type="ECO:0000313" key="15">
    <source>
        <dbReference type="Proteomes" id="UP000054564"/>
    </source>
</evidence>
<dbReference type="InterPro" id="IPR007859">
    <property type="entry name" value="ETF-QO/FixX_C"/>
</dbReference>
<keyword evidence="2 11" id="KW-0813">Transport</keyword>
<dbReference type="GO" id="GO:0051539">
    <property type="term" value="F:4 iron, 4 sulfur cluster binding"/>
    <property type="evidence" value="ECO:0007669"/>
    <property type="project" value="UniProtKB-UniRule"/>
</dbReference>
<comment type="cofactor">
    <cofactor evidence="1 11">
        <name>FAD</name>
        <dbReference type="ChEBI" id="CHEBI:57692"/>
    </cofactor>
</comment>
<dbReference type="GO" id="GO:0004174">
    <property type="term" value="F:electron-transferring-flavoprotein dehydrogenase activity"/>
    <property type="evidence" value="ECO:0007669"/>
    <property type="project" value="UniProtKB-UniRule"/>
</dbReference>
<evidence type="ECO:0000256" key="1">
    <source>
        <dbReference type="ARBA" id="ARBA00001974"/>
    </source>
</evidence>
<dbReference type="Gene3D" id="3.30.9.90">
    <property type="match status" value="1"/>
</dbReference>
<keyword evidence="8 11" id="KW-0408">Iron</keyword>
<keyword evidence="3 11" id="KW-0285">Flavoprotein</keyword>
<dbReference type="PANTHER" id="PTHR10617:SF107">
    <property type="entry name" value="ELECTRON TRANSFER FLAVOPROTEIN-UBIQUINONE OXIDOREDUCTASE, MITOCHONDRIAL"/>
    <property type="match status" value="1"/>
</dbReference>
<evidence type="ECO:0000256" key="5">
    <source>
        <dbReference type="ARBA" id="ARBA00022827"/>
    </source>
</evidence>
<dbReference type="InterPro" id="IPR040156">
    <property type="entry name" value="ETF-QO"/>
</dbReference>
<dbReference type="Pfam" id="PF05187">
    <property type="entry name" value="Fer4_ETF_QO"/>
    <property type="match status" value="1"/>
</dbReference>
<dbReference type="SUPFAM" id="SSF54373">
    <property type="entry name" value="FAD-linked reductases, C-terminal domain"/>
    <property type="match status" value="1"/>
</dbReference>
<evidence type="ECO:0000256" key="6">
    <source>
        <dbReference type="ARBA" id="ARBA00022982"/>
    </source>
</evidence>
<evidence type="ECO:0000256" key="7">
    <source>
        <dbReference type="ARBA" id="ARBA00023002"/>
    </source>
</evidence>
<comment type="cofactor">
    <cofactor evidence="11">
        <name>[4Fe-4S] cluster</name>
        <dbReference type="ChEBI" id="CHEBI:49883"/>
    </cofactor>
    <text evidence="11">Binds 1 [4Fe-4S] cluster.</text>
</comment>
<feature type="domain" description="ETF-QO/FixX C-terminal" evidence="12">
    <location>
        <begin position="320"/>
        <end position="378"/>
    </location>
</feature>
<keyword evidence="7 11" id="KW-0560">Oxidoreductase</keyword>
<evidence type="ECO:0000256" key="9">
    <source>
        <dbReference type="ARBA" id="ARBA00023014"/>
    </source>
</evidence>
<comment type="caution">
    <text evidence="14">The sequence shown here is derived from an EMBL/GenBank/DDBJ whole genome shotgun (WGS) entry which is preliminary data.</text>
</comment>
<organism evidence="14 15">
    <name type="scientific">Puccinia striiformis f. sp. tritici PST-78</name>
    <dbReference type="NCBI Taxonomy" id="1165861"/>
    <lineage>
        <taxon>Eukaryota</taxon>
        <taxon>Fungi</taxon>
        <taxon>Dikarya</taxon>
        <taxon>Basidiomycota</taxon>
        <taxon>Pucciniomycotina</taxon>
        <taxon>Pucciniomycetes</taxon>
        <taxon>Pucciniales</taxon>
        <taxon>Pucciniaceae</taxon>
        <taxon>Puccinia</taxon>
    </lineage>
</organism>
<dbReference type="GO" id="GO:0005743">
    <property type="term" value="C:mitochondrial inner membrane"/>
    <property type="evidence" value="ECO:0007669"/>
    <property type="project" value="TreeGrafter"/>
</dbReference>
<dbReference type="InterPro" id="IPR036188">
    <property type="entry name" value="FAD/NAD-bd_sf"/>
</dbReference>
<dbReference type="SUPFAM" id="SSF51905">
    <property type="entry name" value="FAD/NAD(P)-binding domain"/>
    <property type="match status" value="1"/>
</dbReference>
<gene>
    <name evidence="14" type="ORF">PSTG_16908</name>
</gene>
<keyword evidence="15" id="KW-1185">Reference proteome</keyword>